<evidence type="ECO:0000313" key="2">
    <source>
        <dbReference type="EMBL" id="CAI9753656.1"/>
    </source>
</evidence>
<proteinExistence type="predicted"/>
<organism evidence="2 3">
    <name type="scientific">Fraxinus pennsylvanica</name>
    <dbReference type="NCBI Taxonomy" id="56036"/>
    <lineage>
        <taxon>Eukaryota</taxon>
        <taxon>Viridiplantae</taxon>
        <taxon>Streptophyta</taxon>
        <taxon>Embryophyta</taxon>
        <taxon>Tracheophyta</taxon>
        <taxon>Spermatophyta</taxon>
        <taxon>Magnoliopsida</taxon>
        <taxon>eudicotyledons</taxon>
        <taxon>Gunneridae</taxon>
        <taxon>Pentapetalae</taxon>
        <taxon>asterids</taxon>
        <taxon>lamiids</taxon>
        <taxon>Lamiales</taxon>
        <taxon>Oleaceae</taxon>
        <taxon>Oleeae</taxon>
        <taxon>Fraxinus</taxon>
    </lineage>
</organism>
<dbReference type="Pfam" id="PF03732">
    <property type="entry name" value="Retrotrans_gag"/>
    <property type="match status" value="1"/>
</dbReference>
<evidence type="ECO:0000313" key="3">
    <source>
        <dbReference type="Proteomes" id="UP000834106"/>
    </source>
</evidence>
<accession>A0AAD2DJI4</accession>
<dbReference type="Proteomes" id="UP000834106">
    <property type="component" value="Chromosome 1"/>
</dbReference>
<protein>
    <recommendedName>
        <fullName evidence="1">Retrotransposon gag domain-containing protein</fullName>
    </recommendedName>
</protein>
<evidence type="ECO:0000259" key="1">
    <source>
        <dbReference type="Pfam" id="PF03732"/>
    </source>
</evidence>
<name>A0AAD2DJI4_9LAMI</name>
<gene>
    <name evidence="2" type="ORF">FPE_LOCUS1087</name>
</gene>
<dbReference type="PANTHER" id="PTHR33223:SF10">
    <property type="entry name" value="AMINOTRANSFERASE-LIKE PLANT MOBILE DOMAIN-CONTAINING PROTEIN"/>
    <property type="match status" value="1"/>
</dbReference>
<sequence length="200" mass="23160">MLVPLPNGFKQPMIEAYDRVTAPLDHLGTFVDLMRLYAVLDIVMCRSFSPTLRREARDWVATLAPRSIKTFDELSRSFVAYFMSRKLTQKMTIELMQVVQKKDESLHEYLARFSQETLGVRDLQMSAVVTMLMNGTQNRAFKMSLSKNPPESMHDLLKKGDKYVDTEEAENVTKNLREGWETGSHKRKLSDVKNLLIRIR</sequence>
<dbReference type="InterPro" id="IPR005162">
    <property type="entry name" value="Retrotrans_gag_dom"/>
</dbReference>
<feature type="domain" description="Retrotransposon gag" evidence="1">
    <location>
        <begin position="48"/>
        <end position="135"/>
    </location>
</feature>
<keyword evidence="3" id="KW-1185">Reference proteome</keyword>
<dbReference type="PANTHER" id="PTHR33223">
    <property type="entry name" value="CCHC-TYPE DOMAIN-CONTAINING PROTEIN"/>
    <property type="match status" value="1"/>
</dbReference>
<dbReference type="EMBL" id="OU503036">
    <property type="protein sequence ID" value="CAI9753656.1"/>
    <property type="molecule type" value="Genomic_DNA"/>
</dbReference>
<reference evidence="2" key="1">
    <citation type="submission" date="2023-05" db="EMBL/GenBank/DDBJ databases">
        <authorList>
            <person name="Huff M."/>
        </authorList>
    </citation>
    <scope>NUCLEOTIDE SEQUENCE</scope>
</reference>
<dbReference type="AlphaFoldDB" id="A0AAD2DJI4"/>